<evidence type="ECO:0008006" key="6">
    <source>
        <dbReference type="Google" id="ProtNLM"/>
    </source>
</evidence>
<keyword evidence="3" id="KW-0732">Signal</keyword>
<reference evidence="4" key="1">
    <citation type="submission" date="2023-08" db="EMBL/GenBank/DDBJ databases">
        <authorList>
            <person name="Audoor S."/>
            <person name="Bilcke G."/>
        </authorList>
    </citation>
    <scope>NUCLEOTIDE SEQUENCE</scope>
</reference>
<keyword evidence="5" id="KW-1185">Reference proteome</keyword>
<feature type="compositionally biased region" description="Low complexity" evidence="1">
    <location>
        <begin position="49"/>
        <end position="59"/>
    </location>
</feature>
<evidence type="ECO:0000313" key="5">
    <source>
        <dbReference type="Proteomes" id="UP001295423"/>
    </source>
</evidence>
<evidence type="ECO:0000256" key="3">
    <source>
        <dbReference type="SAM" id="SignalP"/>
    </source>
</evidence>
<dbReference type="PANTHER" id="PTHR38909">
    <property type="entry name" value="G PROTEIN GAMMA DOMAIN-CONTAINING PROTEIN"/>
    <property type="match status" value="1"/>
</dbReference>
<comment type="caution">
    <text evidence="4">The sequence shown here is derived from an EMBL/GenBank/DDBJ whole genome shotgun (WGS) entry which is preliminary data.</text>
</comment>
<gene>
    <name evidence="4" type="ORF">CYCCA115_LOCUS16638</name>
</gene>
<evidence type="ECO:0000256" key="2">
    <source>
        <dbReference type="SAM" id="Phobius"/>
    </source>
</evidence>
<name>A0AAD2FZ90_9STRA</name>
<feature type="chain" id="PRO_5042198690" description="PDZ domain-containing protein" evidence="3">
    <location>
        <begin position="20"/>
        <end position="699"/>
    </location>
</feature>
<dbReference type="CDD" id="cd00136">
    <property type="entry name" value="PDZ_canonical"/>
    <property type="match status" value="1"/>
</dbReference>
<dbReference type="Gene3D" id="2.30.42.10">
    <property type="match status" value="1"/>
</dbReference>
<feature type="signal peptide" evidence="3">
    <location>
        <begin position="1"/>
        <end position="19"/>
    </location>
</feature>
<keyword evidence="2" id="KW-0472">Membrane</keyword>
<feature type="compositionally biased region" description="Polar residues" evidence="1">
    <location>
        <begin position="216"/>
        <end position="243"/>
    </location>
</feature>
<dbReference type="Proteomes" id="UP001295423">
    <property type="component" value="Unassembled WGS sequence"/>
</dbReference>
<dbReference type="AlphaFoldDB" id="A0AAD2FZ90"/>
<evidence type="ECO:0000313" key="4">
    <source>
        <dbReference type="EMBL" id="CAJ1957276.1"/>
    </source>
</evidence>
<keyword evidence="2" id="KW-0812">Transmembrane</keyword>
<dbReference type="EMBL" id="CAKOGP040001936">
    <property type="protein sequence ID" value="CAJ1957276.1"/>
    <property type="molecule type" value="Genomic_DNA"/>
</dbReference>
<feature type="compositionally biased region" description="Pro residues" evidence="1">
    <location>
        <begin position="60"/>
        <end position="78"/>
    </location>
</feature>
<evidence type="ECO:0000256" key="1">
    <source>
        <dbReference type="SAM" id="MobiDB-lite"/>
    </source>
</evidence>
<dbReference type="PANTHER" id="PTHR38909:SF1">
    <property type="entry name" value="G PROTEIN GAMMA DOMAIN-CONTAINING PROTEIN"/>
    <property type="match status" value="1"/>
</dbReference>
<proteinExistence type="predicted"/>
<feature type="compositionally biased region" description="Polar residues" evidence="1">
    <location>
        <begin position="175"/>
        <end position="197"/>
    </location>
</feature>
<feature type="compositionally biased region" description="Pro residues" evidence="1">
    <location>
        <begin position="92"/>
        <end position="146"/>
    </location>
</feature>
<feature type="compositionally biased region" description="Low complexity" evidence="1">
    <location>
        <begin position="198"/>
        <end position="210"/>
    </location>
</feature>
<feature type="transmembrane region" description="Helical" evidence="2">
    <location>
        <begin position="458"/>
        <end position="480"/>
    </location>
</feature>
<sequence>MSSFRILFFFVFAVESVKANAFFEPTPTEPPVNILWTDDDVVVNTANTTTTSIPTTSPIQSPPPPTLAPVVPPTPFPSKAPTKRPTKAPTQNPTPGPTPFPTPPPTPLPTKLPTPLPTKNPTPLPTKNPTPAPTKAPTKAPTPGPTAAPSQSPTRRPTRLPSSAPSRIPTPNPTKAPTQTPSRFPTGRPSVSPTRENSSLPTPSPSISPTDVASVPPTQFPSQEPSKIPTTQPSKMPTNIPSISPTVSPAPSSNPTTPQPSSLPSFGPTMQPSYEPSSLPSSSPSQSPSLPQQEVLIVSFMTLAPYRSTSVLSGTSSIAFERATREHVFQQIKLLDIEPELLELSVQTDIKTQVPPEAPSAADQSNDARLLQNARFANNSLIVEFNVFVTFRSMSNDHDLDEFVFSAWDAPGEKESFINRLKSLSSFFQNIEEVNVEVEGFIPKRPDPVDLAEDGPDIAVIAGGAGGGALLLLLCGYLYVRNKSEKEGINDYDQTKATTQSGQRIAAEILVEPQDEVSTLGDPMFAPGGMLIGSLEKDEVTASVGDDYDYARQYRNERNPASLAGDRSRLMSEDYTKSSSVNSATMMSKLGRMGESLFADDASFEQQFAQPEERFDVVAPAGKLGMVIDTPNGGFPVVHAIKDTSVLSDRVRVGDRLLSVDGDDCTAMTAMQVSKLISLKSEKPARVLVFARSNASPTA</sequence>
<feature type="compositionally biased region" description="Low complexity" evidence="1">
    <location>
        <begin position="244"/>
        <end position="290"/>
    </location>
</feature>
<protein>
    <recommendedName>
        <fullName evidence="6">PDZ domain-containing protein</fullName>
    </recommendedName>
</protein>
<dbReference type="InterPro" id="IPR036034">
    <property type="entry name" value="PDZ_sf"/>
</dbReference>
<feature type="region of interest" description="Disordered" evidence="1">
    <location>
        <begin position="49"/>
        <end position="290"/>
    </location>
</feature>
<keyword evidence="2" id="KW-1133">Transmembrane helix</keyword>
<dbReference type="SUPFAM" id="SSF50156">
    <property type="entry name" value="PDZ domain-like"/>
    <property type="match status" value="1"/>
</dbReference>
<organism evidence="4 5">
    <name type="scientific">Cylindrotheca closterium</name>
    <dbReference type="NCBI Taxonomy" id="2856"/>
    <lineage>
        <taxon>Eukaryota</taxon>
        <taxon>Sar</taxon>
        <taxon>Stramenopiles</taxon>
        <taxon>Ochrophyta</taxon>
        <taxon>Bacillariophyta</taxon>
        <taxon>Bacillariophyceae</taxon>
        <taxon>Bacillariophycidae</taxon>
        <taxon>Bacillariales</taxon>
        <taxon>Bacillariaceae</taxon>
        <taxon>Cylindrotheca</taxon>
    </lineage>
</organism>
<accession>A0AAD2FZ90</accession>